<dbReference type="SFLD" id="SFLDG01123">
    <property type="entry name" value="methyltransferase_(Class_B)"/>
    <property type="match status" value="1"/>
</dbReference>
<keyword evidence="4" id="KW-0949">S-adenosyl-L-methionine</keyword>
<dbReference type="PROSITE" id="PS51918">
    <property type="entry name" value="RADICAL_SAM"/>
    <property type="match status" value="1"/>
</dbReference>
<dbReference type="Pfam" id="PF04055">
    <property type="entry name" value="Radical_SAM"/>
    <property type="match status" value="1"/>
</dbReference>
<keyword evidence="2" id="KW-0489">Methyltransferase</keyword>
<organism evidence="10 11">
    <name type="scientific">Candidatus Schekmanbacteria bacterium RBG_13_48_7</name>
    <dbReference type="NCBI Taxonomy" id="1817878"/>
    <lineage>
        <taxon>Bacteria</taxon>
        <taxon>Candidatus Schekmaniibacteriota</taxon>
    </lineage>
</organism>
<evidence type="ECO:0000256" key="5">
    <source>
        <dbReference type="ARBA" id="ARBA00022723"/>
    </source>
</evidence>
<comment type="cofactor">
    <cofactor evidence="1">
        <name>[4Fe-4S] cluster</name>
        <dbReference type="ChEBI" id="CHEBI:49883"/>
    </cofactor>
</comment>
<evidence type="ECO:0000256" key="2">
    <source>
        <dbReference type="ARBA" id="ARBA00022603"/>
    </source>
</evidence>
<keyword evidence="3" id="KW-0808">Transferase</keyword>
<protein>
    <submittedName>
        <fullName evidence="10">Uncharacterized protein</fullName>
    </submittedName>
</protein>
<evidence type="ECO:0000256" key="4">
    <source>
        <dbReference type="ARBA" id="ARBA00022691"/>
    </source>
</evidence>
<dbReference type="Gene3D" id="3.80.30.20">
    <property type="entry name" value="tm_1862 like domain"/>
    <property type="match status" value="1"/>
</dbReference>
<dbReference type="InterPro" id="IPR007197">
    <property type="entry name" value="rSAM"/>
</dbReference>
<dbReference type="PANTHER" id="PTHR43409:SF7">
    <property type="entry name" value="BLL1977 PROTEIN"/>
    <property type="match status" value="1"/>
</dbReference>
<sequence length="479" mass="55139">MTHIQPKKPGIVFVNPPLSLTARYGKLARAGHISPPLSLCALAAQTRKYGYPSFIIDAAVLDYSMKETVKRIIDLQPRFVGLSACTMAIQSAFQLSELIKETAPEIKIIIGGPHFTAVPQETMKLYPSFDYGVFGEGEDTLIEFLETYESGVQLDRVYGILFRDGSEIVETPRRAYIENLDSLPFPAWDLLPDLPKYYRPAAHYIHRLPATTITTSRGCNGRCIFCDRSVFQNENRSFSADYVLEMMKYLHKTYGIKDIAMGDDNFVIFKERLHEICERLIKENLDITWSCFSRVNQIELEDFKLMVKSKCHEISFGIESGSQKQLNFLKKGIRLEHVERDLRWAKEAGLKTNGFFMIGQPQETEQSIIETIEFAKKAPLDMFQLSFFTPFPGTAIFKTIDKYGRFDNDYEKMSAFQIVFIPNGLDENLLKKWYRKAYRSFYLRPKIILSFLKNAKNPLDLMKYKNGFLAFFKLVTGRN</sequence>
<dbReference type="SFLD" id="SFLDS00029">
    <property type="entry name" value="Radical_SAM"/>
    <property type="match status" value="1"/>
</dbReference>
<keyword evidence="7" id="KW-0411">Iron-sulfur</keyword>
<dbReference type="InterPro" id="IPR034466">
    <property type="entry name" value="Methyltransferase_Class_B"/>
</dbReference>
<feature type="domain" description="B12-binding" evidence="8">
    <location>
        <begin position="19"/>
        <end position="155"/>
    </location>
</feature>
<evidence type="ECO:0000256" key="1">
    <source>
        <dbReference type="ARBA" id="ARBA00001966"/>
    </source>
</evidence>
<reference evidence="10 11" key="1">
    <citation type="journal article" date="2016" name="Nat. Commun.">
        <title>Thousands of microbial genomes shed light on interconnected biogeochemical processes in an aquifer system.</title>
        <authorList>
            <person name="Anantharaman K."/>
            <person name="Brown C.T."/>
            <person name="Hug L.A."/>
            <person name="Sharon I."/>
            <person name="Castelle C.J."/>
            <person name="Probst A.J."/>
            <person name="Thomas B.C."/>
            <person name="Singh A."/>
            <person name="Wilkins M.J."/>
            <person name="Karaoz U."/>
            <person name="Brodie E.L."/>
            <person name="Williams K.H."/>
            <person name="Hubbard S.S."/>
            <person name="Banfield J.F."/>
        </authorList>
    </citation>
    <scope>NUCLEOTIDE SEQUENCE [LARGE SCALE GENOMIC DNA]</scope>
</reference>
<proteinExistence type="predicted"/>
<dbReference type="InterPro" id="IPR006638">
    <property type="entry name" value="Elp3/MiaA/NifB-like_rSAM"/>
</dbReference>
<dbReference type="PROSITE" id="PS51332">
    <property type="entry name" value="B12_BINDING"/>
    <property type="match status" value="1"/>
</dbReference>
<evidence type="ECO:0000259" key="8">
    <source>
        <dbReference type="PROSITE" id="PS51332"/>
    </source>
</evidence>
<dbReference type="InterPro" id="IPR023404">
    <property type="entry name" value="rSAM_horseshoe"/>
</dbReference>
<dbReference type="AlphaFoldDB" id="A0A1F7S8Q3"/>
<feature type="domain" description="Radical SAM core" evidence="9">
    <location>
        <begin position="205"/>
        <end position="423"/>
    </location>
</feature>
<evidence type="ECO:0000313" key="11">
    <source>
        <dbReference type="Proteomes" id="UP000179266"/>
    </source>
</evidence>
<dbReference type="CDD" id="cd02068">
    <property type="entry name" value="radical_SAM_B12_BD"/>
    <property type="match status" value="1"/>
</dbReference>
<dbReference type="GO" id="GO:0003824">
    <property type="term" value="F:catalytic activity"/>
    <property type="evidence" value="ECO:0007669"/>
    <property type="project" value="InterPro"/>
</dbReference>
<dbReference type="GO" id="GO:0051539">
    <property type="term" value="F:4 iron, 4 sulfur cluster binding"/>
    <property type="evidence" value="ECO:0007669"/>
    <property type="project" value="UniProtKB-KW"/>
</dbReference>
<dbReference type="GO" id="GO:0031419">
    <property type="term" value="F:cobalamin binding"/>
    <property type="evidence" value="ECO:0007669"/>
    <property type="project" value="InterPro"/>
</dbReference>
<evidence type="ECO:0000313" key="10">
    <source>
        <dbReference type="EMBL" id="OGL50176.1"/>
    </source>
</evidence>
<name>A0A1F7S8Q3_9BACT</name>
<evidence type="ECO:0000256" key="6">
    <source>
        <dbReference type="ARBA" id="ARBA00023004"/>
    </source>
</evidence>
<accession>A0A1F7S8Q3</accession>
<dbReference type="CDD" id="cd01335">
    <property type="entry name" value="Radical_SAM"/>
    <property type="match status" value="1"/>
</dbReference>
<keyword evidence="6" id="KW-0408">Iron</keyword>
<dbReference type="SUPFAM" id="SSF52242">
    <property type="entry name" value="Cobalamin (vitamin B12)-binding domain"/>
    <property type="match status" value="1"/>
</dbReference>
<dbReference type="SMART" id="SM00729">
    <property type="entry name" value="Elp3"/>
    <property type="match status" value="1"/>
</dbReference>
<evidence type="ECO:0000259" key="9">
    <source>
        <dbReference type="PROSITE" id="PS51918"/>
    </source>
</evidence>
<dbReference type="InterPro" id="IPR058240">
    <property type="entry name" value="rSAM_sf"/>
</dbReference>
<gene>
    <name evidence="10" type="ORF">A2161_11030</name>
</gene>
<dbReference type="Pfam" id="PF02310">
    <property type="entry name" value="B12-binding"/>
    <property type="match status" value="1"/>
</dbReference>
<dbReference type="InterPro" id="IPR036724">
    <property type="entry name" value="Cobalamin-bd_sf"/>
</dbReference>
<evidence type="ECO:0000256" key="7">
    <source>
        <dbReference type="ARBA" id="ARBA00023014"/>
    </source>
</evidence>
<dbReference type="SUPFAM" id="SSF102114">
    <property type="entry name" value="Radical SAM enzymes"/>
    <property type="match status" value="1"/>
</dbReference>
<keyword evidence="5" id="KW-0479">Metal-binding</keyword>
<dbReference type="GO" id="GO:0046872">
    <property type="term" value="F:metal ion binding"/>
    <property type="evidence" value="ECO:0007669"/>
    <property type="project" value="UniProtKB-KW"/>
</dbReference>
<evidence type="ECO:0000256" key="3">
    <source>
        <dbReference type="ARBA" id="ARBA00022679"/>
    </source>
</evidence>
<dbReference type="EMBL" id="MGDD01000006">
    <property type="protein sequence ID" value="OGL50176.1"/>
    <property type="molecule type" value="Genomic_DNA"/>
</dbReference>
<dbReference type="Gene3D" id="3.40.50.280">
    <property type="entry name" value="Cobalamin-binding domain"/>
    <property type="match status" value="1"/>
</dbReference>
<comment type="caution">
    <text evidence="10">The sequence shown here is derived from an EMBL/GenBank/DDBJ whole genome shotgun (WGS) entry which is preliminary data.</text>
</comment>
<dbReference type="InterPro" id="IPR051198">
    <property type="entry name" value="BchE-like"/>
</dbReference>
<dbReference type="Proteomes" id="UP000179266">
    <property type="component" value="Unassembled WGS sequence"/>
</dbReference>
<dbReference type="SFLD" id="SFLDG01082">
    <property type="entry name" value="B12-binding_domain_containing"/>
    <property type="match status" value="1"/>
</dbReference>
<dbReference type="PANTHER" id="PTHR43409">
    <property type="entry name" value="ANAEROBIC MAGNESIUM-PROTOPORPHYRIN IX MONOMETHYL ESTER CYCLASE-RELATED"/>
    <property type="match status" value="1"/>
</dbReference>
<dbReference type="InterPro" id="IPR006158">
    <property type="entry name" value="Cobalamin-bd"/>
</dbReference>